<evidence type="ECO:0000313" key="3">
    <source>
        <dbReference type="Proteomes" id="UP000287853"/>
    </source>
</evidence>
<organism evidence="2 3">
    <name type="scientific">Candidatus Electrothrix aarhusensis</name>
    <dbReference type="NCBI Taxonomy" id="1859131"/>
    <lineage>
        <taxon>Bacteria</taxon>
        <taxon>Pseudomonadati</taxon>
        <taxon>Thermodesulfobacteriota</taxon>
        <taxon>Desulfobulbia</taxon>
        <taxon>Desulfobulbales</taxon>
        <taxon>Desulfobulbaceae</taxon>
        <taxon>Candidatus Electrothrix</taxon>
    </lineage>
</organism>
<protein>
    <submittedName>
        <fullName evidence="2">Uncharacterized protein</fullName>
    </submittedName>
</protein>
<dbReference type="EMBL" id="MTKO01000140">
    <property type="protein sequence ID" value="RWX42868.1"/>
    <property type="molecule type" value="Genomic_DNA"/>
</dbReference>
<feature type="transmembrane region" description="Helical" evidence="1">
    <location>
        <begin position="151"/>
        <end position="171"/>
    </location>
</feature>
<dbReference type="AlphaFoldDB" id="A0A3S3QNC2"/>
<keyword evidence="3" id="KW-1185">Reference proteome</keyword>
<reference evidence="2 3" key="1">
    <citation type="submission" date="2017-01" db="EMBL/GenBank/DDBJ databases">
        <title>The cable genome- insights into the physiology and evolution of filamentous bacteria capable of sulfide oxidation via long distance electron transfer.</title>
        <authorList>
            <person name="Schreiber L."/>
            <person name="Bjerg J.T."/>
            <person name="Boggild A."/>
            <person name="Van De Vossenberg J."/>
            <person name="Meysman F."/>
            <person name="Nielsen L.P."/>
            <person name="Schramm A."/>
            <person name="Kjeldsen K.U."/>
        </authorList>
    </citation>
    <scope>NUCLEOTIDE SEQUENCE [LARGE SCALE GENOMIC DNA]</scope>
    <source>
        <strain evidence="2">MCF</strain>
    </source>
</reference>
<feature type="transmembrane region" description="Helical" evidence="1">
    <location>
        <begin position="248"/>
        <end position="270"/>
    </location>
</feature>
<evidence type="ECO:0000313" key="2">
    <source>
        <dbReference type="EMBL" id="RWX42868.1"/>
    </source>
</evidence>
<sequence length="303" mass="33368">MKKAMLQKIILSALGIIVAVLLFLSPGLKIPVLDRATDNYFREAISKGGVSYAVCRVINASVSIIKESNLHLQPAGVGLSLAVGQALDPVDDLTERLSDILVTAITSLGVQKLAYEIGISLAPPVLAVFLFFFAVLIWFNSTRLVFLHKTVMRFALLIVIARFFLPLSSVANDFINTKFFTPQIDEVSKKLALDSKGFDQLKEFSLPNNGFFGTASLLKEKSGEFKKAFAVIANNMGGIIESLLQLTFLYVGILVIQVILLPLLAFFFLIKIVNALFDIHLPAEVLHHHMNHPKSDLEPEEVC</sequence>
<dbReference type="Proteomes" id="UP000287853">
    <property type="component" value="Unassembled WGS sequence"/>
</dbReference>
<gene>
    <name evidence="2" type="ORF">H206_03416</name>
</gene>
<name>A0A3S3QNC2_9BACT</name>
<keyword evidence="1" id="KW-0812">Transmembrane</keyword>
<proteinExistence type="predicted"/>
<keyword evidence="1" id="KW-1133">Transmembrane helix</keyword>
<accession>A0A3S3QNC2</accession>
<comment type="caution">
    <text evidence="2">The sequence shown here is derived from an EMBL/GenBank/DDBJ whole genome shotgun (WGS) entry which is preliminary data.</text>
</comment>
<keyword evidence="1" id="KW-0472">Membrane</keyword>
<evidence type="ECO:0000256" key="1">
    <source>
        <dbReference type="SAM" id="Phobius"/>
    </source>
</evidence>
<feature type="transmembrane region" description="Helical" evidence="1">
    <location>
        <begin position="117"/>
        <end position="139"/>
    </location>
</feature>